<proteinExistence type="predicted"/>
<feature type="compositionally biased region" description="Basic and acidic residues" evidence="2">
    <location>
        <begin position="169"/>
        <end position="185"/>
    </location>
</feature>
<feature type="region of interest" description="Disordered" evidence="2">
    <location>
        <begin position="220"/>
        <end position="272"/>
    </location>
</feature>
<evidence type="ECO:0000313" key="4">
    <source>
        <dbReference type="Proteomes" id="UP001162156"/>
    </source>
</evidence>
<evidence type="ECO:0000256" key="2">
    <source>
        <dbReference type="SAM" id="MobiDB-lite"/>
    </source>
</evidence>
<name>A0AAV8WPM7_9CUCU</name>
<feature type="coiled-coil region" evidence="1">
    <location>
        <begin position="6"/>
        <end position="82"/>
    </location>
</feature>
<feature type="region of interest" description="Disordered" evidence="2">
    <location>
        <begin position="150"/>
        <end position="195"/>
    </location>
</feature>
<comment type="caution">
    <text evidence="3">The sequence shown here is derived from an EMBL/GenBank/DDBJ whole genome shotgun (WGS) entry which is preliminary data.</text>
</comment>
<feature type="coiled-coil region" evidence="1">
    <location>
        <begin position="113"/>
        <end position="140"/>
    </location>
</feature>
<evidence type="ECO:0000313" key="3">
    <source>
        <dbReference type="EMBL" id="KAJ8928252.1"/>
    </source>
</evidence>
<sequence>MSTPTITGEEKSISEYKNEILKLKQTLNQTLEANYNLSIKFLRMKNTKTCLKTELKTMKLEHEKLENDYKTKIENLSSELNELISGRWSTPMSPSSKKYLQLVKQNSCLVYENLCLQLEVDNLNLKFEKLKLERTKSETNSRLKYIHHIKPEIEQEKNHKKKSHKEPKRVRINDETPEKLEKEPKPSCSRNRSPSKNEKIVKIFERVELPGVPDIKIINEKEIRTKGKKVKKKSQNTDSKHENARSNVKSSSSHKKRLQYIIRLSDKNRRQL</sequence>
<feature type="compositionally biased region" description="Basic residues" evidence="2">
    <location>
        <begin position="158"/>
        <end position="168"/>
    </location>
</feature>
<dbReference type="AlphaFoldDB" id="A0AAV8WPM7"/>
<dbReference type="EMBL" id="JANEYF010005422">
    <property type="protein sequence ID" value="KAJ8928252.1"/>
    <property type="molecule type" value="Genomic_DNA"/>
</dbReference>
<evidence type="ECO:0000256" key="1">
    <source>
        <dbReference type="SAM" id="Coils"/>
    </source>
</evidence>
<gene>
    <name evidence="3" type="ORF">NQ314_019202</name>
</gene>
<keyword evidence="4" id="KW-1185">Reference proteome</keyword>
<reference evidence="3" key="1">
    <citation type="journal article" date="2023" name="Insect Mol. Biol.">
        <title>Genome sequencing provides insights into the evolution of gene families encoding plant cell wall-degrading enzymes in longhorned beetles.</title>
        <authorList>
            <person name="Shin N.R."/>
            <person name="Okamura Y."/>
            <person name="Kirsch R."/>
            <person name="Pauchet Y."/>
        </authorList>
    </citation>
    <scope>NUCLEOTIDE SEQUENCE</scope>
    <source>
        <strain evidence="3">RBIC_L_NR</strain>
    </source>
</reference>
<keyword evidence="1" id="KW-0175">Coiled coil</keyword>
<organism evidence="3 4">
    <name type="scientific">Rhamnusium bicolor</name>
    <dbReference type="NCBI Taxonomy" id="1586634"/>
    <lineage>
        <taxon>Eukaryota</taxon>
        <taxon>Metazoa</taxon>
        <taxon>Ecdysozoa</taxon>
        <taxon>Arthropoda</taxon>
        <taxon>Hexapoda</taxon>
        <taxon>Insecta</taxon>
        <taxon>Pterygota</taxon>
        <taxon>Neoptera</taxon>
        <taxon>Endopterygota</taxon>
        <taxon>Coleoptera</taxon>
        <taxon>Polyphaga</taxon>
        <taxon>Cucujiformia</taxon>
        <taxon>Chrysomeloidea</taxon>
        <taxon>Cerambycidae</taxon>
        <taxon>Lepturinae</taxon>
        <taxon>Rhagiini</taxon>
        <taxon>Rhamnusium</taxon>
    </lineage>
</organism>
<protein>
    <submittedName>
        <fullName evidence="3">Uncharacterized protein</fullName>
    </submittedName>
</protein>
<dbReference type="Proteomes" id="UP001162156">
    <property type="component" value="Unassembled WGS sequence"/>
</dbReference>
<accession>A0AAV8WPM7</accession>